<proteinExistence type="predicted"/>
<feature type="transmembrane region" description="Helical" evidence="1">
    <location>
        <begin position="197"/>
        <end position="218"/>
    </location>
</feature>
<keyword evidence="3" id="KW-1185">Reference proteome</keyword>
<dbReference type="InterPro" id="IPR008780">
    <property type="entry name" value="Plasmodium_Vir"/>
</dbReference>
<sequence length="261" mass="30685">CTYDNYDYYNITFEDFRNIKKLFDFSKDYDMLKEYISKGNRFCNKDFYDYVIPYIITYNLFKSQCKNGNRGEATCSAFYNYFNDKTEEDLSQWTFTLDKRNTNNVTQKEAHGRVSQPNVQGINIVEEHKSEKILGHEINTNPYIYQSVYESTEIKHLNDQQSEDFYSVHRTQELRAHIDMSVSPSGSTSKSLVIPPLAIGITVFSIILCKFTPIGYWLKKALVGKSKTKRNIIMDSNIEVDYSMYKNLESPRRFNLSYRNI</sequence>
<gene>
    <name evidence="2" type="ORF">PGO_001895</name>
</gene>
<feature type="non-terminal residue" evidence="2">
    <location>
        <position position="1"/>
    </location>
</feature>
<evidence type="ECO:0000256" key="1">
    <source>
        <dbReference type="SAM" id="Phobius"/>
    </source>
</evidence>
<dbReference type="RefSeq" id="XP_028546831.1">
    <property type="nucleotide sequence ID" value="XM_028691030.1"/>
</dbReference>
<keyword evidence="1" id="KW-0812">Transmembrane</keyword>
<evidence type="ECO:0000313" key="2">
    <source>
        <dbReference type="EMBL" id="GAW84242.1"/>
    </source>
</evidence>
<organism evidence="2 3">
    <name type="scientific">Plasmodium gonderi</name>
    <dbReference type="NCBI Taxonomy" id="77519"/>
    <lineage>
        <taxon>Eukaryota</taxon>
        <taxon>Sar</taxon>
        <taxon>Alveolata</taxon>
        <taxon>Apicomplexa</taxon>
        <taxon>Aconoidasida</taxon>
        <taxon>Haemosporida</taxon>
        <taxon>Plasmodiidae</taxon>
        <taxon>Plasmodium</taxon>
        <taxon>Plasmodium (Plasmodium)</taxon>
    </lineage>
</organism>
<reference evidence="3" key="1">
    <citation type="submission" date="2017-04" db="EMBL/GenBank/DDBJ databases">
        <title>Plasmodium gonderi genome.</title>
        <authorList>
            <person name="Arisue N."/>
            <person name="Honma H."/>
            <person name="Kawai S."/>
            <person name="Tougan T."/>
            <person name="Tanabe K."/>
            <person name="Horii T."/>
        </authorList>
    </citation>
    <scope>NUCLEOTIDE SEQUENCE [LARGE SCALE GENOMIC DNA]</scope>
    <source>
        <strain evidence="3">ATCC 30045</strain>
    </source>
</reference>
<dbReference type="GeneID" id="39745050"/>
<name>A0A1Y1JU24_PLAGO</name>
<dbReference type="Proteomes" id="UP000195521">
    <property type="component" value="Unassembled WGS sequence"/>
</dbReference>
<accession>A0A1Y1JU24</accession>
<protein>
    <submittedName>
        <fullName evidence="2">Variable surface protein</fullName>
    </submittedName>
</protein>
<comment type="caution">
    <text evidence="2">The sequence shown here is derived from an EMBL/GenBank/DDBJ whole genome shotgun (WGS) entry which is preliminary data.</text>
</comment>
<evidence type="ECO:0000313" key="3">
    <source>
        <dbReference type="Proteomes" id="UP000195521"/>
    </source>
</evidence>
<keyword evidence="1" id="KW-1133">Transmembrane helix</keyword>
<dbReference type="Pfam" id="PF05795">
    <property type="entry name" value="Plasmodium_Vir"/>
    <property type="match status" value="1"/>
</dbReference>
<dbReference type="EMBL" id="BDQF01000197">
    <property type="protein sequence ID" value="GAW84242.1"/>
    <property type="molecule type" value="Genomic_DNA"/>
</dbReference>
<dbReference type="AlphaFoldDB" id="A0A1Y1JU24"/>
<keyword evidence="1" id="KW-0472">Membrane</keyword>